<proteinExistence type="predicted"/>
<dbReference type="OrthoDB" id="3422701at2"/>
<evidence type="ECO:0000313" key="1">
    <source>
        <dbReference type="EMBL" id="UOE19918.1"/>
    </source>
</evidence>
<dbReference type="Pfam" id="PF09995">
    <property type="entry name" value="MPAB_Lcp_cat"/>
    <property type="match status" value="1"/>
</dbReference>
<reference evidence="1" key="1">
    <citation type="submission" date="2020-10" db="EMBL/GenBank/DDBJ databases">
        <title>De novo genome project of the cellulose decomposer Thermobifida halotolerans type strain.</title>
        <authorList>
            <person name="Nagy I."/>
            <person name="Horvath B."/>
            <person name="Kukolya J."/>
            <person name="Nagy I."/>
            <person name="Orsini M."/>
        </authorList>
    </citation>
    <scope>NUCLEOTIDE SEQUENCE</scope>
    <source>
        <strain evidence="1">DSM 44931</strain>
    </source>
</reference>
<dbReference type="KEGG" id="thao:NI17_001230"/>
<evidence type="ECO:0000313" key="2">
    <source>
        <dbReference type="Proteomes" id="UP000265719"/>
    </source>
</evidence>
<dbReference type="RefSeq" id="WP_068687821.1">
    <property type="nucleotide sequence ID" value="NZ_CP063196.1"/>
</dbReference>
<name>A0A399G2V8_9ACTN</name>
<gene>
    <name evidence="1" type="ORF">NI17_001230</name>
</gene>
<protein>
    <submittedName>
        <fullName evidence="1">DUF2236 domain-containing protein</fullName>
    </submittedName>
</protein>
<dbReference type="PANTHER" id="PTHR36151">
    <property type="entry name" value="BLR2777 PROTEIN"/>
    <property type="match status" value="1"/>
</dbReference>
<dbReference type="Proteomes" id="UP000265719">
    <property type="component" value="Chromosome"/>
</dbReference>
<sequence>MEKAPPPEDSPLHRIAREAAALGGAGYAILLQIAHPAVGQGVHDHSDFASRPLNRLRGTLTFVYGVVFGTPAEAERISAIVRAMHTKVTGPGYHALDPELQLWVAATLCRSSEVMYELAVGGLTDAEKDEAYEHSAVLATALGCPPEYWPPSRADFDRYWARMLDTLRVTPAARTVAHELLHPASPLLRPAMRLQGFVAAGLLPPRLREELGLAWDARRQRRFDRTCAVVRAVYPRLPLRLRTSVRDGFLWDIRRRIARNRLYHRPRGWQPVLRGAAAGTRQRSA</sequence>
<keyword evidence="2" id="KW-1185">Reference proteome</keyword>
<dbReference type="PANTHER" id="PTHR36151:SF3">
    <property type="entry name" value="ER-BOUND OXYGENASE MPAB_MPAB'_RUBBER OXYGENASE CATALYTIC DOMAIN-CONTAINING PROTEIN"/>
    <property type="match status" value="1"/>
</dbReference>
<dbReference type="EMBL" id="CP063196">
    <property type="protein sequence ID" value="UOE19918.1"/>
    <property type="molecule type" value="Genomic_DNA"/>
</dbReference>
<organism evidence="1 2">
    <name type="scientific">Thermobifida halotolerans</name>
    <dbReference type="NCBI Taxonomy" id="483545"/>
    <lineage>
        <taxon>Bacteria</taxon>
        <taxon>Bacillati</taxon>
        <taxon>Actinomycetota</taxon>
        <taxon>Actinomycetes</taxon>
        <taxon>Streptosporangiales</taxon>
        <taxon>Nocardiopsidaceae</taxon>
        <taxon>Thermobifida</taxon>
    </lineage>
</organism>
<dbReference type="GO" id="GO:0016491">
    <property type="term" value="F:oxidoreductase activity"/>
    <property type="evidence" value="ECO:0007669"/>
    <property type="project" value="InterPro"/>
</dbReference>
<accession>A0A399G2V8</accession>
<dbReference type="AlphaFoldDB" id="A0A399G2V8"/>
<dbReference type="InterPro" id="IPR018713">
    <property type="entry name" value="MPAB/Lcp_cat_dom"/>
</dbReference>